<dbReference type="GO" id="GO:0005739">
    <property type="term" value="C:mitochondrion"/>
    <property type="evidence" value="ECO:0007669"/>
    <property type="project" value="TreeGrafter"/>
</dbReference>
<feature type="domain" description="Carbohydrate kinase FGGY N-terminal" evidence="6">
    <location>
        <begin position="11"/>
        <end position="265"/>
    </location>
</feature>
<dbReference type="OrthoDB" id="5422795at2759"/>
<keyword evidence="3" id="KW-0547">Nucleotide-binding</keyword>
<evidence type="ECO:0000313" key="9">
    <source>
        <dbReference type="Proteomes" id="UP000183832"/>
    </source>
</evidence>
<dbReference type="STRING" id="568069.A0A1J1I7W7"/>
<protein>
    <submittedName>
        <fullName evidence="8">CLUMA_CG008002, isoform A</fullName>
    </submittedName>
</protein>
<keyword evidence="2" id="KW-0808">Transferase</keyword>
<evidence type="ECO:0000256" key="3">
    <source>
        <dbReference type="ARBA" id="ARBA00022741"/>
    </source>
</evidence>
<reference evidence="8 9" key="1">
    <citation type="submission" date="2015-04" db="EMBL/GenBank/DDBJ databases">
        <authorList>
            <person name="Syromyatnikov M.Y."/>
            <person name="Popov V.N."/>
        </authorList>
    </citation>
    <scope>NUCLEOTIDE SEQUENCE [LARGE SCALE GENOMIC DNA]</scope>
</reference>
<dbReference type="GO" id="GO:0016301">
    <property type="term" value="F:kinase activity"/>
    <property type="evidence" value="ECO:0007669"/>
    <property type="project" value="UniProtKB-KW"/>
</dbReference>
<comment type="similarity">
    <text evidence="1">Belongs to the FGGY kinase family.</text>
</comment>
<dbReference type="Pfam" id="PF00370">
    <property type="entry name" value="FGGY_N"/>
    <property type="match status" value="1"/>
</dbReference>
<evidence type="ECO:0000256" key="2">
    <source>
        <dbReference type="ARBA" id="ARBA00022679"/>
    </source>
</evidence>
<dbReference type="Gene3D" id="3.30.420.40">
    <property type="match status" value="2"/>
</dbReference>
<dbReference type="Proteomes" id="UP000183832">
    <property type="component" value="Unassembled WGS sequence"/>
</dbReference>
<dbReference type="InterPro" id="IPR018485">
    <property type="entry name" value="FGGY_C"/>
</dbReference>
<evidence type="ECO:0000256" key="4">
    <source>
        <dbReference type="ARBA" id="ARBA00022777"/>
    </source>
</evidence>
<keyword evidence="5" id="KW-0067">ATP-binding</keyword>
<keyword evidence="9" id="KW-1185">Reference proteome</keyword>
<dbReference type="AlphaFoldDB" id="A0A1J1I7W7"/>
<organism evidence="8 9">
    <name type="scientific">Clunio marinus</name>
    <dbReference type="NCBI Taxonomy" id="568069"/>
    <lineage>
        <taxon>Eukaryota</taxon>
        <taxon>Metazoa</taxon>
        <taxon>Ecdysozoa</taxon>
        <taxon>Arthropoda</taxon>
        <taxon>Hexapoda</taxon>
        <taxon>Insecta</taxon>
        <taxon>Pterygota</taxon>
        <taxon>Neoptera</taxon>
        <taxon>Endopterygota</taxon>
        <taxon>Diptera</taxon>
        <taxon>Nematocera</taxon>
        <taxon>Chironomoidea</taxon>
        <taxon>Chironomidae</taxon>
        <taxon>Clunio</taxon>
    </lineage>
</organism>
<accession>A0A1J1I7W7</accession>
<dbReference type="InterPro" id="IPR043129">
    <property type="entry name" value="ATPase_NBD"/>
</dbReference>
<name>A0A1J1I7W7_9DIPT</name>
<dbReference type="Pfam" id="PF02782">
    <property type="entry name" value="FGGY_C"/>
    <property type="match status" value="1"/>
</dbReference>
<dbReference type="InterPro" id="IPR000577">
    <property type="entry name" value="Carb_kinase_FGGY"/>
</dbReference>
<dbReference type="PANTHER" id="PTHR10196">
    <property type="entry name" value="SUGAR KINASE"/>
    <property type="match status" value="1"/>
</dbReference>
<gene>
    <name evidence="8" type="primary">similar to Glycerol kinase</name>
    <name evidence="8" type="ORF">CLUMA_CG008002</name>
</gene>
<sequence length="572" mass="63689">MNSTSKFGKLIGVLDVSNSFCKFLVYAVKNREILTCHEISINKIESSDEDEYDPIELWNAVQEAMRVATENLVILEIEPSDIVAIGITNQRETTILWNKRSGEVLNPLCSSDNRLNKILEKILLRTKNKKNYLRSVCGLPFDVCFSAIKIKWLMENNKAVQDSIDRNECYFGNLDSWILWNLTGGIVSGVHRSDVTNCSRTMLMNLESLEWDKRLCKFFDIPMNILPQIRSCSEIYGYVNIQGSTVLEGVPIASVIGNNNSALVGQICLKAAKVECHMEEDCSVMINTGQEIIYSDNDLLSTVGFQLGPNEKVHYALEGFIGSSCSAINWLKSSILSSTESNNNHNSSPVSTFHGMRNGNCFKSLQENDLAFVPALKGLCAPKFLYQAKGFLSGLTINTTSQQLLTAAKESICFQTKTIVDSIKKDCKTWPAISSLIVGGEFSENVDFLQLLANICSVTIERPQVSAPTGLGCMLSAALTMKILSLDEFKTTCVPPVDNFYPTINLDVSEEKYMKWLTALKTSIQANHQSPRDEVNSLLEGKDATKFIMNSIPGCLFLFSSYVIYVLSQQWP</sequence>
<keyword evidence="4" id="KW-0418">Kinase</keyword>
<feature type="domain" description="Carbohydrate kinase FGGY C-terminal" evidence="7">
    <location>
        <begin position="310"/>
        <end position="480"/>
    </location>
</feature>
<dbReference type="SUPFAM" id="SSF53067">
    <property type="entry name" value="Actin-like ATPase domain"/>
    <property type="match status" value="2"/>
</dbReference>
<evidence type="ECO:0000256" key="5">
    <source>
        <dbReference type="ARBA" id="ARBA00022840"/>
    </source>
</evidence>
<dbReference type="GO" id="GO:0005524">
    <property type="term" value="F:ATP binding"/>
    <property type="evidence" value="ECO:0007669"/>
    <property type="project" value="UniProtKB-KW"/>
</dbReference>
<evidence type="ECO:0000313" key="8">
    <source>
        <dbReference type="EMBL" id="CRK94497.1"/>
    </source>
</evidence>
<dbReference type="PANTHER" id="PTHR10196:SF69">
    <property type="entry name" value="GLYCEROL KINASE"/>
    <property type="match status" value="1"/>
</dbReference>
<dbReference type="PIRSF" id="PIRSF000538">
    <property type="entry name" value="GlpK"/>
    <property type="match status" value="1"/>
</dbReference>
<dbReference type="InterPro" id="IPR018484">
    <property type="entry name" value="FGGY_N"/>
</dbReference>
<dbReference type="GO" id="GO:0005975">
    <property type="term" value="P:carbohydrate metabolic process"/>
    <property type="evidence" value="ECO:0007669"/>
    <property type="project" value="InterPro"/>
</dbReference>
<evidence type="ECO:0000256" key="1">
    <source>
        <dbReference type="ARBA" id="ARBA00009156"/>
    </source>
</evidence>
<proteinExistence type="inferred from homology"/>
<evidence type="ECO:0000259" key="7">
    <source>
        <dbReference type="Pfam" id="PF02782"/>
    </source>
</evidence>
<dbReference type="EMBL" id="CVRI01000039">
    <property type="protein sequence ID" value="CRK94497.1"/>
    <property type="molecule type" value="Genomic_DNA"/>
</dbReference>
<evidence type="ECO:0000259" key="6">
    <source>
        <dbReference type="Pfam" id="PF00370"/>
    </source>
</evidence>